<sequence>MTLEGTNTWVLGLGGGAVVVDPGPDDEGHLRRVLDVADGLGGTRLVVLTHHHDDHRAGAPRLAALAGAPLRAADADLQG</sequence>
<reference evidence="2 3" key="1">
    <citation type="submission" date="2020-05" db="EMBL/GenBank/DDBJ databases">
        <title>MicrobeNet Type strains.</title>
        <authorList>
            <person name="Nicholson A.C."/>
        </authorList>
    </citation>
    <scope>NUCLEOTIDE SEQUENCE [LARGE SCALE GENOMIC DNA]</scope>
    <source>
        <strain evidence="2 3">JCM 14547</strain>
    </source>
</reference>
<evidence type="ECO:0000259" key="1">
    <source>
        <dbReference type="Pfam" id="PF00753"/>
    </source>
</evidence>
<dbReference type="InterPro" id="IPR036866">
    <property type="entry name" value="RibonucZ/Hydroxyglut_hydro"/>
</dbReference>
<dbReference type="Pfam" id="PF00753">
    <property type="entry name" value="Lactamase_B"/>
    <property type="match status" value="1"/>
</dbReference>
<dbReference type="Proteomes" id="UP000555552">
    <property type="component" value="Unassembled WGS sequence"/>
</dbReference>
<dbReference type="Gene3D" id="3.60.15.10">
    <property type="entry name" value="Ribonuclease Z/Hydroxyacylglutathione hydrolase-like"/>
    <property type="match status" value="1"/>
</dbReference>
<evidence type="ECO:0000313" key="3">
    <source>
        <dbReference type="Proteomes" id="UP000555552"/>
    </source>
</evidence>
<comment type="caution">
    <text evidence="2">The sequence shown here is derived from an EMBL/GenBank/DDBJ whole genome shotgun (WGS) entry which is preliminary data.</text>
</comment>
<proteinExistence type="predicted"/>
<dbReference type="InterPro" id="IPR001279">
    <property type="entry name" value="Metallo-B-lactamas"/>
</dbReference>
<organism evidence="2 3">
    <name type="scientific">Pseudokineococcus marinus</name>
    <dbReference type="NCBI Taxonomy" id="351215"/>
    <lineage>
        <taxon>Bacteria</taxon>
        <taxon>Bacillati</taxon>
        <taxon>Actinomycetota</taxon>
        <taxon>Actinomycetes</taxon>
        <taxon>Kineosporiales</taxon>
        <taxon>Kineosporiaceae</taxon>
        <taxon>Pseudokineococcus</taxon>
    </lineage>
</organism>
<feature type="domain" description="Metallo-beta-lactamase" evidence="1">
    <location>
        <begin position="3"/>
        <end position="75"/>
    </location>
</feature>
<evidence type="ECO:0000313" key="2">
    <source>
        <dbReference type="EMBL" id="NNH23963.1"/>
    </source>
</evidence>
<gene>
    <name evidence="2" type="ORF">HLB09_12865</name>
</gene>
<accession>A0A849BRF8</accession>
<dbReference type="GO" id="GO:0016787">
    <property type="term" value="F:hydrolase activity"/>
    <property type="evidence" value="ECO:0007669"/>
    <property type="project" value="UniProtKB-KW"/>
</dbReference>
<dbReference type="SUPFAM" id="SSF56281">
    <property type="entry name" value="Metallo-hydrolase/oxidoreductase"/>
    <property type="match status" value="1"/>
</dbReference>
<keyword evidence="3" id="KW-1185">Reference proteome</keyword>
<protein>
    <submittedName>
        <fullName evidence="2">MBL fold metallo-hydrolase</fullName>
    </submittedName>
</protein>
<keyword evidence="2" id="KW-0378">Hydrolase</keyword>
<dbReference type="AlphaFoldDB" id="A0A849BRF8"/>
<feature type="non-terminal residue" evidence="2">
    <location>
        <position position="79"/>
    </location>
</feature>
<dbReference type="EMBL" id="JABEMA010000229">
    <property type="protein sequence ID" value="NNH23963.1"/>
    <property type="molecule type" value="Genomic_DNA"/>
</dbReference>
<name>A0A849BRF8_9ACTN</name>